<feature type="transmembrane region" description="Helical" evidence="7">
    <location>
        <begin position="81"/>
        <end position="102"/>
    </location>
</feature>
<dbReference type="InterPro" id="IPR040226">
    <property type="entry name" value="THH1/TOM1/TOM3"/>
</dbReference>
<dbReference type="EMBL" id="MLAU01014661">
    <property type="protein sequence ID" value="OIW20763.1"/>
    <property type="molecule type" value="Genomic_DNA"/>
</dbReference>
<comment type="caution">
    <text evidence="9">The sequence shown here is derived from an EMBL/GenBank/DDBJ whole genome shotgun (WGS) entry which is preliminary data.</text>
</comment>
<evidence type="ECO:0000313" key="9">
    <source>
        <dbReference type="EMBL" id="OIW20763.1"/>
    </source>
</evidence>
<protein>
    <recommendedName>
        <fullName evidence="8">THH1/TOM1/TOM3 domain-containing protein</fullName>
    </recommendedName>
</protein>
<comment type="similarity">
    <text evidence="2">Belongs to the plant tobamovirus multiplication TOM1 protein family.</text>
</comment>
<dbReference type="InterPro" id="IPR009457">
    <property type="entry name" value="THH1/TOM1/TOM3_dom"/>
</dbReference>
<evidence type="ECO:0000256" key="7">
    <source>
        <dbReference type="SAM" id="Phobius"/>
    </source>
</evidence>
<feature type="domain" description="THH1/TOM1/TOM3" evidence="8">
    <location>
        <begin position="27"/>
        <end position="150"/>
    </location>
</feature>
<dbReference type="Proteomes" id="UP000188354">
    <property type="component" value="Unassembled WGS sequence"/>
</dbReference>
<evidence type="ECO:0000259" key="8">
    <source>
        <dbReference type="Pfam" id="PF06454"/>
    </source>
</evidence>
<dbReference type="Pfam" id="PF06454">
    <property type="entry name" value="THH1_TOM1-3_dom"/>
    <property type="match status" value="1"/>
</dbReference>
<feature type="transmembrane region" description="Helical" evidence="7">
    <location>
        <begin position="123"/>
        <end position="144"/>
    </location>
</feature>
<comment type="subcellular location">
    <subcellularLocation>
        <location evidence="1">Vacuole membrane</location>
        <topology evidence="1">Multi-pass membrane protein</topology>
    </subcellularLocation>
</comment>
<evidence type="ECO:0000256" key="6">
    <source>
        <dbReference type="ARBA" id="ARBA00023136"/>
    </source>
</evidence>
<accession>A0A394DCC6</accession>
<proteinExistence type="inferred from homology"/>
<evidence type="ECO:0000313" key="10">
    <source>
        <dbReference type="Proteomes" id="UP000188354"/>
    </source>
</evidence>
<dbReference type="PANTHER" id="PTHR31142:SF22">
    <property type="entry name" value="TOBAMOVIRUS MULTIPLICATION PROTEIN 1-LIKE"/>
    <property type="match status" value="1"/>
</dbReference>
<evidence type="ECO:0000256" key="1">
    <source>
        <dbReference type="ARBA" id="ARBA00004128"/>
    </source>
</evidence>
<dbReference type="GO" id="GO:0005774">
    <property type="term" value="C:vacuolar membrane"/>
    <property type="evidence" value="ECO:0007669"/>
    <property type="project" value="UniProtKB-SubCell"/>
</dbReference>
<dbReference type="AlphaFoldDB" id="A0A394DCC6"/>
<keyword evidence="6 7" id="KW-0472">Membrane</keyword>
<reference evidence="9 10" key="1">
    <citation type="journal article" date="2017" name="Plant Biotechnol. J.">
        <title>A comprehensive draft genome sequence for lupin (Lupinus angustifolius), an emerging health food: insights into plant-microbe interactions and legume evolution.</title>
        <authorList>
            <person name="Hane J.K."/>
            <person name="Ming Y."/>
            <person name="Kamphuis L.G."/>
            <person name="Nelson M.N."/>
            <person name="Garg G."/>
            <person name="Atkins C.A."/>
            <person name="Bayer P.E."/>
            <person name="Bravo A."/>
            <person name="Bringans S."/>
            <person name="Cannon S."/>
            <person name="Edwards D."/>
            <person name="Foley R."/>
            <person name="Gao L.L."/>
            <person name="Harrison M.J."/>
            <person name="Huang W."/>
            <person name="Hurgobin B."/>
            <person name="Li S."/>
            <person name="Liu C.W."/>
            <person name="McGrath A."/>
            <person name="Morahan G."/>
            <person name="Murray J."/>
            <person name="Weller J."/>
            <person name="Jian J."/>
            <person name="Singh K.B."/>
        </authorList>
    </citation>
    <scope>NUCLEOTIDE SEQUENCE [LARGE SCALE GENOMIC DNA]</scope>
    <source>
        <strain evidence="10">cv. Tanjil</strain>
        <tissue evidence="9">Whole plant</tissue>
    </source>
</reference>
<evidence type="ECO:0000256" key="2">
    <source>
        <dbReference type="ARBA" id="ARBA00006779"/>
    </source>
</evidence>
<evidence type="ECO:0000256" key="5">
    <source>
        <dbReference type="ARBA" id="ARBA00022989"/>
    </source>
</evidence>
<organism evidence="9 10">
    <name type="scientific">Lupinus angustifolius</name>
    <name type="common">Narrow-leaved blue lupine</name>
    <dbReference type="NCBI Taxonomy" id="3871"/>
    <lineage>
        <taxon>Eukaryota</taxon>
        <taxon>Viridiplantae</taxon>
        <taxon>Streptophyta</taxon>
        <taxon>Embryophyta</taxon>
        <taxon>Tracheophyta</taxon>
        <taxon>Spermatophyta</taxon>
        <taxon>Magnoliopsida</taxon>
        <taxon>eudicotyledons</taxon>
        <taxon>Gunneridae</taxon>
        <taxon>Pentapetalae</taxon>
        <taxon>rosids</taxon>
        <taxon>fabids</taxon>
        <taxon>Fabales</taxon>
        <taxon>Fabaceae</taxon>
        <taxon>Papilionoideae</taxon>
        <taxon>50 kb inversion clade</taxon>
        <taxon>genistoids sensu lato</taxon>
        <taxon>core genistoids</taxon>
        <taxon>Genisteae</taxon>
        <taxon>Lupinus</taxon>
    </lineage>
</organism>
<dbReference type="Gramene" id="OIW20763">
    <property type="protein sequence ID" value="OIW20763"/>
    <property type="gene ID" value="TanjilG_21985"/>
</dbReference>
<evidence type="ECO:0000256" key="3">
    <source>
        <dbReference type="ARBA" id="ARBA00022554"/>
    </source>
</evidence>
<keyword evidence="4 7" id="KW-0812">Transmembrane</keyword>
<keyword evidence="3" id="KW-0926">Vacuole</keyword>
<evidence type="ECO:0000256" key="4">
    <source>
        <dbReference type="ARBA" id="ARBA00022692"/>
    </source>
</evidence>
<dbReference type="STRING" id="3871.A0A394DCC6"/>
<name>A0A394DCC6_LUPAN</name>
<keyword evidence="10" id="KW-1185">Reference proteome</keyword>
<gene>
    <name evidence="9" type="ORF">TanjilG_21985</name>
</gene>
<keyword evidence="5 7" id="KW-1133">Transmembrane helix</keyword>
<sequence length="153" mass="17412">MKRICEYKQKSGKVSNFLRMLRTCQSFARSEPTNKLRPAYFIVNGFITSYRQAYKSDLPAFIWIYMSVSRAAAGVEASKLFLAAISFIAALGFLLYGGRLFILLRHFPIESRDRQKKLYEVGSVTSVCCAGFLIRYVMLALSTFDENVDLVMS</sequence>
<dbReference type="PANTHER" id="PTHR31142">
    <property type="entry name" value="TOBAMOVIRUS MULTIPLICATION PROTEIN 1-LIKE ISOFORM X1"/>
    <property type="match status" value="1"/>
</dbReference>